<evidence type="ECO:0000259" key="6">
    <source>
        <dbReference type="PROSITE" id="PS51669"/>
    </source>
</evidence>
<proteinExistence type="inferred from homology"/>
<dbReference type="InterPro" id="IPR006657">
    <property type="entry name" value="MoPterin_dinucl-bd_dom"/>
</dbReference>
<dbReference type="Gene3D" id="2.40.40.20">
    <property type="match status" value="1"/>
</dbReference>
<dbReference type="GO" id="GO:0016491">
    <property type="term" value="F:oxidoreductase activity"/>
    <property type="evidence" value="ECO:0007669"/>
    <property type="project" value="InterPro"/>
</dbReference>
<dbReference type="EMBL" id="CP021354">
    <property type="protein sequence ID" value="AWK74575.1"/>
    <property type="molecule type" value="Genomic_DNA"/>
</dbReference>
<dbReference type="PROSITE" id="PS51669">
    <property type="entry name" value="4FE4S_MOW_BIS_MGD"/>
    <property type="match status" value="1"/>
</dbReference>
<keyword evidence="2" id="KW-0479">Metal-binding</keyword>
<keyword evidence="3" id="KW-0408">Iron</keyword>
<comment type="similarity">
    <text evidence="1">Belongs to the prokaryotic molybdopterin-containing oxidoreductase family.</text>
</comment>
<dbReference type="Proteomes" id="UP000245711">
    <property type="component" value="Chromosome"/>
</dbReference>
<dbReference type="RefSeq" id="WP_109333631.1">
    <property type="nucleotide sequence ID" value="NZ_CP021354.1"/>
</dbReference>
<dbReference type="Pfam" id="PF01568">
    <property type="entry name" value="Molydop_binding"/>
    <property type="match status" value="1"/>
</dbReference>
<dbReference type="InterPro" id="IPR006656">
    <property type="entry name" value="Mopterin_OxRdtase"/>
</dbReference>
<protein>
    <submittedName>
        <fullName evidence="7">Formate dehydrogenase</fullName>
    </submittedName>
</protein>
<dbReference type="PANTHER" id="PTHR43742:SF2">
    <property type="entry name" value="ASSIMILATORY NITRATE REDUCTASE CATALYTIC SUBUNIT"/>
    <property type="match status" value="1"/>
</dbReference>
<evidence type="ECO:0000256" key="1">
    <source>
        <dbReference type="ARBA" id="ARBA00010312"/>
    </source>
</evidence>
<dbReference type="InterPro" id="IPR006963">
    <property type="entry name" value="Mopterin_OxRdtase_4Fe-4S_dom"/>
</dbReference>
<evidence type="ECO:0000256" key="4">
    <source>
        <dbReference type="ARBA" id="ARBA00023014"/>
    </source>
</evidence>
<evidence type="ECO:0000313" key="7">
    <source>
        <dbReference type="EMBL" id="AWK74575.1"/>
    </source>
</evidence>
<dbReference type="PANTHER" id="PTHR43742">
    <property type="entry name" value="TRIMETHYLAMINE-N-OXIDE REDUCTASE"/>
    <property type="match status" value="1"/>
</dbReference>
<dbReference type="InterPro" id="IPR050612">
    <property type="entry name" value="Prok_Mopterin_Oxidored"/>
</dbReference>
<evidence type="ECO:0000256" key="3">
    <source>
        <dbReference type="ARBA" id="ARBA00023004"/>
    </source>
</evidence>
<dbReference type="GO" id="GO:0046872">
    <property type="term" value="F:metal ion binding"/>
    <property type="evidence" value="ECO:0007669"/>
    <property type="project" value="UniProtKB-KW"/>
</dbReference>
<keyword evidence="4" id="KW-0411">Iron-sulfur</keyword>
<accession>A0A2S2C106</accession>
<sequence length="727" mass="80321">MTPKDTTQVHTFCRICEPGCGLLADVRDGEVVRLQPDRDHPVHQGFSCHKGVHYLQVHSDPDRLDRPLKRTNPRSEERGDFEPVDWDVAAREIAGRLREIRQKYGRNALAVYQGNPSAFNGAYYANAATLARGFDTRMRFSAGTQDTSAKYAASEAIYGASMAHPIPDLLHTDYFLCLGSNPQVSHMTLIHISDPMAKIRAVNKRGGTVLFVNPRRIESSSPETGEVLLIKPDTDFYFLAGVLHEIVFRIGYDRDVVERHARRVDELLDFVRQYPVDRIAAVTGIDADTIRQVATDFCAAPSASIYMATGVNQGRQGTLAYWMLTMVSLFSGNLGRRGGNIYSRGVADVVQGSKRKREDPFYDGPFGEMRTVSGDLPAALLPEFIENPDDPIRALIVVSGNPLLSVGGDGRLRRAFEQLDLIVTVDLYRTVTGEMADYVLPATDWLEREDINFLNTMGVAMEPYVQYTPAVVPAKGERRDDWWILSRIQQEMGVPTLLDDPDPNPFAAVDAMMRDSGLSIDLLATMPCQTAVLPEADPAHVFSIAVQHDDGLIDCCPALFQRSYETAERILAELAAEPADQLKLITRRTHYMVNSWLHNLPVFKQGVHQSNPLWMSPDDTRCRGLVEGDDVTVRNRHGEVEAVLVCDDTLRPGVVAMTHGWGQGTARGLGVARRNPGVNVNRLAPTGTDGYDPLSNQSQLTGINVEVIRSMGPPRGRTDVQGSGATA</sequence>
<dbReference type="Gene3D" id="3.40.228.10">
    <property type="entry name" value="Dimethylsulfoxide Reductase, domain 2"/>
    <property type="match status" value="1"/>
</dbReference>
<dbReference type="KEGG" id="roz:CBI38_26500"/>
<dbReference type="Gene3D" id="2.20.25.90">
    <property type="entry name" value="ADC-like domains"/>
    <property type="match status" value="1"/>
</dbReference>
<dbReference type="AlphaFoldDB" id="A0A2S2C106"/>
<gene>
    <name evidence="7" type="ORF">CBI38_26500</name>
</gene>
<name>A0A2S2C106_9NOCA</name>
<dbReference type="Pfam" id="PF04879">
    <property type="entry name" value="Molybdop_Fe4S4"/>
    <property type="match status" value="1"/>
</dbReference>
<evidence type="ECO:0000256" key="2">
    <source>
        <dbReference type="ARBA" id="ARBA00022723"/>
    </source>
</evidence>
<dbReference type="SMART" id="SM00926">
    <property type="entry name" value="Molybdop_Fe4S4"/>
    <property type="match status" value="1"/>
</dbReference>
<dbReference type="OrthoDB" id="7376058at2"/>
<dbReference type="InterPro" id="IPR009010">
    <property type="entry name" value="Asp_de-COase-like_dom_sf"/>
</dbReference>
<feature type="region of interest" description="Disordered" evidence="5">
    <location>
        <begin position="59"/>
        <end position="80"/>
    </location>
</feature>
<dbReference type="Gene3D" id="3.40.50.740">
    <property type="match status" value="1"/>
</dbReference>
<dbReference type="GO" id="GO:0051536">
    <property type="term" value="F:iron-sulfur cluster binding"/>
    <property type="evidence" value="ECO:0007669"/>
    <property type="project" value="UniProtKB-KW"/>
</dbReference>
<evidence type="ECO:0000313" key="8">
    <source>
        <dbReference type="Proteomes" id="UP000245711"/>
    </source>
</evidence>
<reference evidence="7 8" key="1">
    <citation type="submission" date="2017-05" db="EMBL/GenBank/DDBJ databases">
        <title>Isolation of Rhodococcus sp. S2-17 biodegrading of BP-3.</title>
        <authorList>
            <person name="Lee Y."/>
            <person name="Kim K.H."/>
            <person name="Chun B.H."/>
            <person name="Jung H.S."/>
            <person name="Jeon C.O."/>
        </authorList>
    </citation>
    <scope>NUCLEOTIDE SEQUENCE [LARGE SCALE GENOMIC DNA]</scope>
    <source>
        <strain evidence="7 8">S2-17</strain>
    </source>
</reference>
<dbReference type="SUPFAM" id="SSF50692">
    <property type="entry name" value="ADC-like"/>
    <property type="match status" value="1"/>
</dbReference>
<feature type="domain" description="4Fe-4S Mo/W bis-MGD-type" evidence="6">
    <location>
        <begin position="6"/>
        <end position="62"/>
    </location>
</feature>
<dbReference type="SUPFAM" id="SSF53706">
    <property type="entry name" value="Formate dehydrogenase/DMSO reductase, domains 1-3"/>
    <property type="match status" value="1"/>
</dbReference>
<keyword evidence="8" id="KW-1185">Reference proteome</keyword>
<evidence type="ECO:0000256" key="5">
    <source>
        <dbReference type="SAM" id="MobiDB-lite"/>
    </source>
</evidence>
<organism evidence="7 8">
    <name type="scientific">Rhodococcus oxybenzonivorans</name>
    <dbReference type="NCBI Taxonomy" id="1990687"/>
    <lineage>
        <taxon>Bacteria</taxon>
        <taxon>Bacillati</taxon>
        <taxon>Actinomycetota</taxon>
        <taxon>Actinomycetes</taxon>
        <taxon>Mycobacteriales</taxon>
        <taxon>Nocardiaceae</taxon>
        <taxon>Rhodococcus</taxon>
    </lineage>
</organism>
<dbReference type="Pfam" id="PF00384">
    <property type="entry name" value="Molybdopterin"/>
    <property type="match status" value="1"/>
</dbReference>
<dbReference type="GO" id="GO:0043546">
    <property type="term" value="F:molybdopterin cofactor binding"/>
    <property type="evidence" value="ECO:0007669"/>
    <property type="project" value="InterPro"/>
</dbReference>